<keyword evidence="3" id="KW-1185">Reference proteome</keyword>
<name>A0A5B7KCV1_PORTR</name>
<gene>
    <name evidence="2" type="ORF">E2C01_102317</name>
</gene>
<evidence type="ECO:0000313" key="2">
    <source>
        <dbReference type="EMBL" id="MPD06503.1"/>
    </source>
</evidence>
<dbReference type="EMBL" id="VSRR010151558">
    <property type="protein sequence ID" value="MPD06503.1"/>
    <property type="molecule type" value="Genomic_DNA"/>
</dbReference>
<reference evidence="2 3" key="1">
    <citation type="submission" date="2019-05" db="EMBL/GenBank/DDBJ databases">
        <title>Another draft genome of Portunus trituberculatus and its Hox gene families provides insights of decapod evolution.</title>
        <authorList>
            <person name="Jeong J.-H."/>
            <person name="Song I."/>
            <person name="Kim S."/>
            <person name="Choi T."/>
            <person name="Kim D."/>
            <person name="Ryu S."/>
            <person name="Kim W."/>
        </authorList>
    </citation>
    <scope>NUCLEOTIDE SEQUENCE [LARGE SCALE GENOMIC DNA]</scope>
    <source>
        <tissue evidence="2">Muscle</tissue>
    </source>
</reference>
<protein>
    <submittedName>
        <fullName evidence="2">Uncharacterized protein</fullName>
    </submittedName>
</protein>
<organism evidence="2 3">
    <name type="scientific">Portunus trituberculatus</name>
    <name type="common">Swimming crab</name>
    <name type="synonym">Neptunus trituberculatus</name>
    <dbReference type="NCBI Taxonomy" id="210409"/>
    <lineage>
        <taxon>Eukaryota</taxon>
        <taxon>Metazoa</taxon>
        <taxon>Ecdysozoa</taxon>
        <taxon>Arthropoda</taxon>
        <taxon>Crustacea</taxon>
        <taxon>Multicrustacea</taxon>
        <taxon>Malacostraca</taxon>
        <taxon>Eumalacostraca</taxon>
        <taxon>Eucarida</taxon>
        <taxon>Decapoda</taxon>
        <taxon>Pleocyemata</taxon>
        <taxon>Brachyura</taxon>
        <taxon>Eubrachyura</taxon>
        <taxon>Portunoidea</taxon>
        <taxon>Portunidae</taxon>
        <taxon>Portuninae</taxon>
        <taxon>Portunus</taxon>
    </lineage>
</organism>
<comment type="caution">
    <text evidence="2">The sequence shown here is derived from an EMBL/GenBank/DDBJ whole genome shotgun (WGS) entry which is preliminary data.</text>
</comment>
<evidence type="ECO:0000313" key="3">
    <source>
        <dbReference type="Proteomes" id="UP000324222"/>
    </source>
</evidence>
<accession>A0A5B7KCV1</accession>
<feature type="region of interest" description="Disordered" evidence="1">
    <location>
        <begin position="1"/>
        <end position="33"/>
    </location>
</feature>
<evidence type="ECO:0000256" key="1">
    <source>
        <dbReference type="SAM" id="MobiDB-lite"/>
    </source>
</evidence>
<sequence length="60" mass="6731">MAERSVEQSWHGGTKCMDQNSDGGTDGDVSDSVLTQQTEMWLVTCGTDWWNRHEGGTFHK</sequence>
<proteinExistence type="predicted"/>
<dbReference type="Proteomes" id="UP000324222">
    <property type="component" value="Unassembled WGS sequence"/>
</dbReference>
<dbReference type="AlphaFoldDB" id="A0A5B7KCV1"/>